<dbReference type="STRING" id="593750.Metfor_0755"/>
<dbReference type="Proteomes" id="UP000010824">
    <property type="component" value="Chromosome"/>
</dbReference>
<dbReference type="InterPro" id="IPR015867">
    <property type="entry name" value="N-reg_PII/ATP_PRibTrfase_C"/>
</dbReference>
<dbReference type="InParanoid" id="L0HCS6"/>
<dbReference type="GO" id="GO:0010038">
    <property type="term" value="P:response to metal ion"/>
    <property type="evidence" value="ECO:0007669"/>
    <property type="project" value="InterPro"/>
</dbReference>
<dbReference type="PANTHER" id="PTHR23419">
    <property type="entry name" value="DIVALENT CATION TOLERANCE CUTA-RELATED"/>
    <property type="match status" value="1"/>
</dbReference>
<organism evidence="2 3">
    <name type="scientific">Methanoregula formicica (strain DSM 22288 / NBRC 105244 / SMSP)</name>
    <dbReference type="NCBI Taxonomy" id="593750"/>
    <lineage>
        <taxon>Archaea</taxon>
        <taxon>Methanobacteriati</taxon>
        <taxon>Methanobacteriota</taxon>
        <taxon>Stenosarchaea group</taxon>
        <taxon>Methanomicrobia</taxon>
        <taxon>Methanomicrobiales</taxon>
        <taxon>Methanoregulaceae</taxon>
        <taxon>Methanoregula</taxon>
    </lineage>
</organism>
<dbReference type="GO" id="GO:0005507">
    <property type="term" value="F:copper ion binding"/>
    <property type="evidence" value="ECO:0007669"/>
    <property type="project" value="TreeGrafter"/>
</dbReference>
<reference evidence="2 3" key="2">
    <citation type="journal article" date="2014" name="Genome Announc.">
        <title>Complete Genome Sequence of Methanoregula formicica SMSPT, a Mesophilic Hydrogenotrophic Methanogen Isolated from a Methanogenic Upflow Anaerobic Sludge Blanket Reactor.</title>
        <authorList>
            <person name="Yamamoto K."/>
            <person name="Tamaki H."/>
            <person name="Cadillo-Quiroz H."/>
            <person name="Imachi H."/>
            <person name="Kyrpides N."/>
            <person name="Woyke T."/>
            <person name="Goodwin L."/>
            <person name="Zinder S.H."/>
            <person name="Kamagata Y."/>
            <person name="Liu W.T."/>
        </authorList>
    </citation>
    <scope>NUCLEOTIDE SEQUENCE [LARGE SCALE GENOMIC DNA]</scope>
    <source>
        <strain evidence="3">DSM 22288 / NBRC 105244 / SMSP</strain>
    </source>
</reference>
<dbReference type="KEGG" id="mfo:Metfor_0755"/>
<dbReference type="InterPro" id="IPR011322">
    <property type="entry name" value="N-reg_PII-like_a/b"/>
</dbReference>
<dbReference type="AlphaFoldDB" id="L0HCS6"/>
<accession>L0HCS6</accession>
<dbReference type="GeneID" id="14310068"/>
<protein>
    <submittedName>
        <fullName evidence="2">Uncharacterized protein involved in tolerance to divalent cations</fullName>
    </submittedName>
</protein>
<evidence type="ECO:0000313" key="3">
    <source>
        <dbReference type="Proteomes" id="UP000010824"/>
    </source>
</evidence>
<comment type="similarity">
    <text evidence="1">Belongs to the CutA family.</text>
</comment>
<gene>
    <name evidence="2" type="ordered locus">Metfor_0755</name>
</gene>
<sequence>METMQQAEPATGMCVIWSTVPPSRSEDLAKRLLDKELVACVNITPVRSLYRWKGEACDDREHLLIMKTKKSLADLVIRELKGMHPYEVPEIIVLPVIAGHPPYLAWVQEETRD</sequence>
<reference evidence="3" key="1">
    <citation type="submission" date="2011-12" db="EMBL/GenBank/DDBJ databases">
        <title>Complete sequence of Methanoregula formicicum SMSP.</title>
        <authorList>
            <person name="Lucas S."/>
            <person name="Han J."/>
            <person name="Lapidus A."/>
            <person name="Cheng J.-F."/>
            <person name="Goodwin L."/>
            <person name="Pitluck S."/>
            <person name="Peters L."/>
            <person name="Ovchinnikova G."/>
            <person name="Teshima H."/>
            <person name="Detter J.C."/>
            <person name="Han C."/>
            <person name="Tapia R."/>
            <person name="Land M."/>
            <person name="Hauser L."/>
            <person name="Kyrpides N."/>
            <person name="Ivanova N."/>
            <person name="Pagani I."/>
            <person name="Imachi H."/>
            <person name="Tamaki H."/>
            <person name="Sekiguchi Y."/>
            <person name="Kamagata Y."/>
            <person name="Cadillo-Quiroz H."/>
            <person name="Zinder S."/>
            <person name="Liu W.-T."/>
            <person name="Woyke T."/>
        </authorList>
    </citation>
    <scope>NUCLEOTIDE SEQUENCE [LARGE SCALE GENOMIC DNA]</scope>
    <source>
        <strain evidence="3">DSM 22288 / NBRC 105244 / SMSP</strain>
    </source>
</reference>
<dbReference type="EMBL" id="CP003167">
    <property type="protein sequence ID" value="AGB01815.1"/>
    <property type="molecule type" value="Genomic_DNA"/>
</dbReference>
<keyword evidence="3" id="KW-1185">Reference proteome</keyword>
<dbReference type="SUPFAM" id="SSF54913">
    <property type="entry name" value="GlnB-like"/>
    <property type="match status" value="1"/>
</dbReference>
<dbReference type="RefSeq" id="WP_015284779.1">
    <property type="nucleotide sequence ID" value="NC_019943.1"/>
</dbReference>
<dbReference type="eggNOG" id="arCOG04231">
    <property type="taxonomic scope" value="Archaea"/>
</dbReference>
<dbReference type="Pfam" id="PF03091">
    <property type="entry name" value="CutA1"/>
    <property type="match status" value="1"/>
</dbReference>
<dbReference type="PANTHER" id="PTHR23419:SF8">
    <property type="entry name" value="FI09726P"/>
    <property type="match status" value="1"/>
</dbReference>
<dbReference type="InterPro" id="IPR004323">
    <property type="entry name" value="Ion_tolerance_CutA"/>
</dbReference>
<evidence type="ECO:0000313" key="2">
    <source>
        <dbReference type="EMBL" id="AGB01815.1"/>
    </source>
</evidence>
<proteinExistence type="inferred from homology"/>
<dbReference type="Gene3D" id="3.30.70.120">
    <property type="match status" value="1"/>
</dbReference>
<dbReference type="HOGENOM" id="CLU_098807_3_1_2"/>
<name>L0HCS6_METFS</name>
<evidence type="ECO:0000256" key="1">
    <source>
        <dbReference type="ARBA" id="ARBA00010169"/>
    </source>
</evidence>